<evidence type="ECO:0000313" key="2">
    <source>
        <dbReference type="EMBL" id="OGF23083.1"/>
    </source>
</evidence>
<protein>
    <submittedName>
        <fullName evidence="2">Uncharacterized protein</fullName>
    </submittedName>
</protein>
<dbReference type="Proteomes" id="UP000176877">
    <property type="component" value="Unassembled WGS sequence"/>
</dbReference>
<accession>A0A1F5S9D7</accession>
<evidence type="ECO:0000313" key="3">
    <source>
        <dbReference type="Proteomes" id="UP000176877"/>
    </source>
</evidence>
<evidence type="ECO:0000256" key="1">
    <source>
        <dbReference type="SAM" id="MobiDB-lite"/>
    </source>
</evidence>
<organism evidence="2 3">
    <name type="scientific">Candidatus Falkowbacteria bacterium RIFCSPHIGHO2_02_FULL_42_9</name>
    <dbReference type="NCBI Taxonomy" id="1797986"/>
    <lineage>
        <taxon>Bacteria</taxon>
        <taxon>Candidatus Falkowiibacteriota</taxon>
    </lineage>
</organism>
<proteinExistence type="predicted"/>
<feature type="compositionally biased region" description="Basic and acidic residues" evidence="1">
    <location>
        <begin position="1"/>
        <end position="11"/>
    </location>
</feature>
<feature type="region of interest" description="Disordered" evidence="1">
    <location>
        <begin position="1"/>
        <end position="25"/>
    </location>
</feature>
<dbReference type="EMBL" id="MFFT01000027">
    <property type="protein sequence ID" value="OGF23083.1"/>
    <property type="molecule type" value="Genomic_DNA"/>
</dbReference>
<name>A0A1F5S9D7_9BACT</name>
<reference evidence="2 3" key="1">
    <citation type="journal article" date="2016" name="Nat. Commun.">
        <title>Thousands of microbial genomes shed light on interconnected biogeochemical processes in an aquifer system.</title>
        <authorList>
            <person name="Anantharaman K."/>
            <person name="Brown C.T."/>
            <person name="Hug L.A."/>
            <person name="Sharon I."/>
            <person name="Castelle C.J."/>
            <person name="Probst A.J."/>
            <person name="Thomas B.C."/>
            <person name="Singh A."/>
            <person name="Wilkins M.J."/>
            <person name="Karaoz U."/>
            <person name="Brodie E.L."/>
            <person name="Williams K.H."/>
            <person name="Hubbard S.S."/>
            <person name="Banfield J.F."/>
        </authorList>
    </citation>
    <scope>NUCLEOTIDE SEQUENCE [LARGE SCALE GENOMIC DNA]</scope>
</reference>
<sequence length="299" mass="34667">EKSESESEGRKNRNRKARAGKNSFPPTPFLFARPSVQFLPREARQSFGILLKKGSSFVQQLRLKIEPALIVWYTSSMQPSYLKEKVIGLRKKGYSYSLIEQKLGVSNSTLSDWLKDVPFNPNKTVLRRIKNGPSISGRIRHNLKVKDVIEIKKLAKKELGKITKRDLWLLGLGLYLGEGSKTYEMVRIINSNPQIIKLAVKWFKEICQLEDTNITISLHLYPDNNIDECVKYWKKETNLPLTQFRKTQIDKRTDKSNKRKRKLPYGTAHLTIISNGNKNLGVRLHRKIMGWIENIFERT</sequence>
<comment type="caution">
    <text evidence="2">The sequence shown here is derived from an EMBL/GenBank/DDBJ whole genome shotgun (WGS) entry which is preliminary data.</text>
</comment>
<gene>
    <name evidence="2" type="ORF">A3D45_03235</name>
</gene>
<dbReference type="AlphaFoldDB" id="A0A1F5S9D7"/>
<feature type="non-terminal residue" evidence="2">
    <location>
        <position position="1"/>
    </location>
</feature>